<proteinExistence type="predicted"/>
<protein>
    <recommendedName>
        <fullName evidence="3">Initiator binding domain-containing protein</fullName>
    </recommendedName>
</protein>
<name>A0ABR2KRP3_9EUKA</name>
<evidence type="ECO:0008006" key="3">
    <source>
        <dbReference type="Google" id="ProtNLM"/>
    </source>
</evidence>
<reference evidence="1 2" key="1">
    <citation type="submission" date="2024-04" db="EMBL/GenBank/DDBJ databases">
        <title>Tritrichomonas musculus Genome.</title>
        <authorList>
            <person name="Alves-Ferreira E."/>
            <person name="Grigg M."/>
            <person name="Lorenzi H."/>
            <person name="Galac M."/>
        </authorList>
    </citation>
    <scope>NUCLEOTIDE SEQUENCE [LARGE SCALE GENOMIC DNA]</scope>
    <source>
        <strain evidence="1 2">EAF2021</strain>
    </source>
</reference>
<dbReference type="Proteomes" id="UP001470230">
    <property type="component" value="Unassembled WGS sequence"/>
</dbReference>
<gene>
    <name evidence="1" type="ORF">M9Y10_022243</name>
</gene>
<sequence>MGSQESSDKIKEIPYEKKMHKLNNNFREEKLVEYRNSSSIRKGMKAFCKIGRYLNDKNPDTISKEKLDKVCFLIINSYNRKTYQLGSGPINDGYMVAKQHQLRNYYIYFLHNPSKSQFKKWTVFFLNNTQKSLTIFYEGRSTTLVGTEGDVIKGQSDAIVFELDYLIDQEMGELLSQNKNENCHVLLISNCCKGPSIWCLDSERFLNFELPPNIVSISSINKASPPKKYNKKNGKRSDFIDGIFVYYLLKIEKENPNITPEEISRQMDPLLNKYELSFYHYCTSSSLNSKIMIP</sequence>
<keyword evidence="2" id="KW-1185">Reference proteome</keyword>
<evidence type="ECO:0000313" key="2">
    <source>
        <dbReference type="Proteomes" id="UP001470230"/>
    </source>
</evidence>
<evidence type="ECO:0000313" key="1">
    <source>
        <dbReference type="EMBL" id="KAK8893814.1"/>
    </source>
</evidence>
<comment type="caution">
    <text evidence="1">The sequence shown here is derived from an EMBL/GenBank/DDBJ whole genome shotgun (WGS) entry which is preliminary data.</text>
</comment>
<accession>A0ABR2KRP3</accession>
<dbReference type="EMBL" id="JAPFFF010000003">
    <property type="protein sequence ID" value="KAK8893814.1"/>
    <property type="molecule type" value="Genomic_DNA"/>
</dbReference>
<organism evidence="1 2">
    <name type="scientific">Tritrichomonas musculus</name>
    <dbReference type="NCBI Taxonomy" id="1915356"/>
    <lineage>
        <taxon>Eukaryota</taxon>
        <taxon>Metamonada</taxon>
        <taxon>Parabasalia</taxon>
        <taxon>Tritrichomonadida</taxon>
        <taxon>Tritrichomonadidae</taxon>
        <taxon>Tritrichomonas</taxon>
    </lineage>
</organism>